<dbReference type="PANTHER" id="PTHR16305:SF28">
    <property type="entry name" value="GUANYLATE CYCLASE DOMAIN-CONTAINING PROTEIN"/>
    <property type="match status" value="1"/>
</dbReference>
<evidence type="ECO:0000256" key="2">
    <source>
        <dbReference type="ARBA" id="ARBA00022840"/>
    </source>
</evidence>
<dbReference type="SUPFAM" id="SSF56112">
    <property type="entry name" value="Protein kinase-like (PK-like)"/>
    <property type="match status" value="1"/>
</dbReference>
<dbReference type="RefSeq" id="WP_206728803.1">
    <property type="nucleotide sequence ID" value="NZ_CP071090.1"/>
</dbReference>
<dbReference type="Pfam" id="PF00069">
    <property type="entry name" value="Pkinase"/>
    <property type="match status" value="1"/>
</dbReference>
<dbReference type="Gene3D" id="1.25.40.10">
    <property type="entry name" value="Tetratricopeptide repeat domain"/>
    <property type="match status" value="2"/>
</dbReference>
<dbReference type="InterPro" id="IPR008271">
    <property type="entry name" value="Ser/Thr_kinase_AS"/>
</dbReference>
<dbReference type="InterPro" id="IPR027417">
    <property type="entry name" value="P-loop_NTPase"/>
</dbReference>
<protein>
    <submittedName>
        <fullName evidence="5">Protein kinase</fullName>
    </submittedName>
</protein>
<evidence type="ECO:0000313" key="5">
    <source>
        <dbReference type="EMBL" id="QSQ27277.1"/>
    </source>
</evidence>
<dbReference type="PROSITE" id="PS00108">
    <property type="entry name" value="PROTEIN_KINASE_ST"/>
    <property type="match status" value="1"/>
</dbReference>
<dbReference type="InterPro" id="IPR017441">
    <property type="entry name" value="Protein_kinase_ATP_BS"/>
</dbReference>
<evidence type="ECO:0000259" key="4">
    <source>
        <dbReference type="PROSITE" id="PS50011"/>
    </source>
</evidence>
<dbReference type="SUPFAM" id="SSF48452">
    <property type="entry name" value="TPR-like"/>
    <property type="match status" value="2"/>
</dbReference>
<dbReference type="PANTHER" id="PTHR16305">
    <property type="entry name" value="TESTICULAR SOLUBLE ADENYLYL CYCLASE"/>
    <property type="match status" value="1"/>
</dbReference>
<dbReference type="EMBL" id="CP071090">
    <property type="protein sequence ID" value="QSQ27277.1"/>
    <property type="molecule type" value="Genomic_DNA"/>
</dbReference>
<dbReference type="CDD" id="cd14014">
    <property type="entry name" value="STKc_PknB_like"/>
    <property type="match status" value="1"/>
</dbReference>
<feature type="domain" description="Protein kinase" evidence="4">
    <location>
        <begin position="40"/>
        <end position="304"/>
    </location>
</feature>
<dbReference type="InterPro" id="IPR041664">
    <property type="entry name" value="AAA_16"/>
</dbReference>
<keyword evidence="1 3" id="KW-0547">Nucleotide-binding</keyword>
<organism evidence="5 6">
    <name type="scientific">Pyxidicoccus parkwayensis</name>
    <dbReference type="NCBI Taxonomy" id="2813578"/>
    <lineage>
        <taxon>Bacteria</taxon>
        <taxon>Pseudomonadati</taxon>
        <taxon>Myxococcota</taxon>
        <taxon>Myxococcia</taxon>
        <taxon>Myxococcales</taxon>
        <taxon>Cystobacterineae</taxon>
        <taxon>Myxococcaceae</taxon>
        <taxon>Pyxidicoccus</taxon>
    </lineage>
</organism>
<name>A0ABX7PA09_9BACT</name>
<dbReference type="GO" id="GO:0016301">
    <property type="term" value="F:kinase activity"/>
    <property type="evidence" value="ECO:0007669"/>
    <property type="project" value="UniProtKB-KW"/>
</dbReference>
<proteinExistence type="predicted"/>
<evidence type="ECO:0000256" key="3">
    <source>
        <dbReference type="PROSITE-ProRule" id="PRU10141"/>
    </source>
</evidence>
<dbReference type="SMART" id="SM00028">
    <property type="entry name" value="TPR"/>
    <property type="match status" value="6"/>
</dbReference>
<dbReference type="PROSITE" id="PS50011">
    <property type="entry name" value="PROTEIN_KINASE_DOM"/>
    <property type="match status" value="1"/>
</dbReference>
<dbReference type="InterPro" id="IPR019734">
    <property type="entry name" value="TPR_rpt"/>
</dbReference>
<keyword evidence="5" id="KW-0418">Kinase</keyword>
<dbReference type="InterPro" id="IPR011990">
    <property type="entry name" value="TPR-like_helical_dom_sf"/>
</dbReference>
<dbReference type="InterPro" id="IPR011009">
    <property type="entry name" value="Kinase-like_dom_sf"/>
</dbReference>
<dbReference type="Proteomes" id="UP000662747">
    <property type="component" value="Chromosome"/>
</dbReference>
<evidence type="ECO:0000313" key="6">
    <source>
        <dbReference type="Proteomes" id="UP000662747"/>
    </source>
</evidence>
<dbReference type="Pfam" id="PF13191">
    <property type="entry name" value="AAA_16"/>
    <property type="match status" value="1"/>
</dbReference>
<gene>
    <name evidence="5" type="ORF">JY651_21210</name>
</gene>
<dbReference type="PROSITE" id="PS00107">
    <property type="entry name" value="PROTEIN_KINASE_ATP"/>
    <property type="match status" value="1"/>
</dbReference>
<dbReference type="SMART" id="SM00220">
    <property type="entry name" value="S_TKc"/>
    <property type="match status" value="1"/>
</dbReference>
<dbReference type="SUPFAM" id="SSF52540">
    <property type="entry name" value="P-loop containing nucleoside triphosphate hydrolases"/>
    <property type="match status" value="1"/>
</dbReference>
<reference evidence="5 6" key="1">
    <citation type="submission" date="2021-02" db="EMBL/GenBank/DDBJ databases">
        <title>De Novo genome assembly of isolated myxobacteria.</title>
        <authorList>
            <person name="Stevens D.C."/>
        </authorList>
    </citation>
    <scope>NUCLEOTIDE SEQUENCE [LARGE SCALE GENOMIC DNA]</scope>
    <source>
        <strain evidence="6">SCPEA02</strain>
    </source>
</reference>
<dbReference type="Gene3D" id="1.10.510.10">
    <property type="entry name" value="Transferase(Phosphotransferase) domain 1"/>
    <property type="match status" value="1"/>
</dbReference>
<feature type="binding site" evidence="3">
    <location>
        <position position="69"/>
    </location>
    <ligand>
        <name>ATP</name>
        <dbReference type="ChEBI" id="CHEBI:30616"/>
    </ligand>
</feature>
<keyword evidence="2 3" id="KW-0067">ATP-binding</keyword>
<keyword evidence="6" id="KW-1185">Reference proteome</keyword>
<dbReference type="InterPro" id="IPR000719">
    <property type="entry name" value="Prot_kinase_dom"/>
</dbReference>
<keyword evidence="5" id="KW-0808">Transferase</keyword>
<sequence length="1288" mass="137408">MRCPVCHRRVATGAVCPVHGQRPSPGPSAEPLPLADAPGLTGVALLGKGGFSQVFTAYREEDGREVALKLGLGPHHERFAREAAALRRVGPPTAPELLQHGTTRGRPFLVLEHLHGQTLAAWMAALPGTGAASVPRVRELLSGLCSAVERVHSVGLAHRDLKPENIFLREGGALSLLDFGLARFLDEPGDEAASDVEAPGFTPVGQRLGTPIYMSPELCLDAREAGTAADIYALGVLLFELLTGAPPFIGGSEEIRHGHVSLRPPRVSERARVPVALDDVLRGCLAKSPTERFARASELLAAFDAACREEAPAMGVAPSLAPPVAALPASGMGARPVALLGVHAELAVDALLAVVEPHGGTLARVHSRGYVVAFSESHSAEANLRAGALVARRLVEEGRAGAVLHLAESYVYPGATTTRVAGAALEALADWWPEDLAVGEVCVTPAAASRLGPGATEPAVSGATSLHLRLHDGGASTSSSEAPPLSGRDAEVDALVAEAARCLDEGVPGLCVLTGDVGHGKSRLIDALAARFEREGRARVVRVQAPSPDAVRQEPLHDALRSAISDDLTPVASSGPAPRGSAPPLADARHSIARALAEELRNRARQSPLVLLVDDGHLADPTSLDALEVATLAGTQAPLWVCIAARPALLGLRPHLGDRSARVSRHALPPLSPEASRALLLRLLRPAEHIPEPVLARLEQLAQGVPLSLVELAGALRAAGALRTSPGGGWYVAPDALLDVSITPLFERLAARALAGLPEAHRVLARLCAVLGTEVEVARVDAALRHLEPNEETERVASLDAGAGLQRLARAGLLRSSGLGRFSFRHPLLREALEALLPPPARRALHAAALRATPTDNPSERRRRAHHAAACGAHGEATATFLALAEEARRAHLSVEAEQHYTRALALLPEADGERRARALAGRGRVRHRLQRFREGLADLAAARVLAEARKDVALQVDLLLEEATARDWMEDVDGSAACTREALERIEQLDDPRLSLRCTLARGRLHVRQGEWGAAARVLTSAVEGAERARDHETLVVSGALLGSALTFLDRTEDAAERFDEALTRCEVAGDALHLAATLINRVLLWLRLGDVGRMEQDLRRAMALGRELGHAQVERWSTFNLAEVLYMQGRLEEALPLARRVHELGVRFFREHPVPVDALLLARIGAASGDLAEATRQLRWIESHCPPESLPPTAVMRRLVELQVREASPGIATPDSRAWHALAEDADMYASADEKAEILLQAARGAFQSGRMEEARMWLERAERAVEGAPLWRPRLESLRASLWAV</sequence>
<evidence type="ECO:0000256" key="1">
    <source>
        <dbReference type="ARBA" id="ARBA00022741"/>
    </source>
</evidence>
<accession>A0ABX7PA09</accession>